<dbReference type="InterPro" id="IPR001584">
    <property type="entry name" value="Integrase_cat-core"/>
</dbReference>
<reference evidence="5 6" key="1">
    <citation type="journal article" date="2015" name="Microbiome">
        <title>Genomic resolution of linkages in carbon, nitrogen, and sulfur cycling among widespread estuary sediment bacteria.</title>
        <authorList>
            <person name="Baker B.J."/>
            <person name="Lazar C.S."/>
            <person name="Teske A.P."/>
            <person name="Dick G.J."/>
        </authorList>
    </citation>
    <scope>NUCLEOTIDE SEQUENCE [LARGE SCALE GENOMIC DNA]</scope>
    <source>
        <strain evidence="5">DG_54_3</strain>
    </source>
</reference>
<evidence type="ECO:0000259" key="3">
    <source>
        <dbReference type="PROSITE" id="PS50532"/>
    </source>
</evidence>
<dbReference type="InterPro" id="IPR054353">
    <property type="entry name" value="IstA-like_C"/>
</dbReference>
<dbReference type="InterPro" id="IPR036397">
    <property type="entry name" value="RNaseH_sf"/>
</dbReference>
<evidence type="ECO:0000313" key="5">
    <source>
        <dbReference type="EMBL" id="KPJ62273.1"/>
    </source>
</evidence>
<dbReference type="GO" id="GO:0003676">
    <property type="term" value="F:nucleic acid binding"/>
    <property type="evidence" value="ECO:0007669"/>
    <property type="project" value="InterPro"/>
</dbReference>
<dbReference type="GO" id="GO:0015074">
    <property type="term" value="P:DNA integration"/>
    <property type="evidence" value="ECO:0007669"/>
    <property type="project" value="InterPro"/>
</dbReference>
<dbReference type="Gene3D" id="3.30.420.10">
    <property type="entry name" value="Ribonuclease H-like superfamily/Ribonuclease H"/>
    <property type="match status" value="1"/>
</dbReference>
<dbReference type="EMBL" id="LIZX01000277">
    <property type="protein sequence ID" value="KPJ62273.1"/>
    <property type="molecule type" value="Genomic_DNA"/>
</dbReference>
<feature type="domain" description="HTH IS408-type" evidence="3">
    <location>
        <begin position="11"/>
        <end position="90"/>
    </location>
</feature>
<evidence type="ECO:0000259" key="4">
    <source>
        <dbReference type="PROSITE" id="PS50994"/>
    </source>
</evidence>
<dbReference type="PANTHER" id="PTHR35004">
    <property type="entry name" value="TRANSPOSASE RV3428C-RELATED"/>
    <property type="match status" value="1"/>
</dbReference>
<dbReference type="AlphaFoldDB" id="A0A0S7XII3"/>
<evidence type="ECO:0000313" key="6">
    <source>
        <dbReference type="Proteomes" id="UP000051861"/>
    </source>
</evidence>
<dbReference type="NCBIfam" id="NF033546">
    <property type="entry name" value="transpos_IS21"/>
    <property type="match status" value="1"/>
</dbReference>
<organism evidence="5 6">
    <name type="scientific">candidate division WOR-1 bacterium DG_54_3</name>
    <dbReference type="NCBI Taxonomy" id="1703775"/>
    <lineage>
        <taxon>Bacteria</taxon>
        <taxon>Bacillati</taxon>
        <taxon>Saganbacteria</taxon>
    </lineage>
</organism>
<dbReference type="Proteomes" id="UP000051861">
    <property type="component" value="Unassembled WGS sequence"/>
</dbReference>
<dbReference type="PROSITE" id="PS50994">
    <property type="entry name" value="INTEGRASE"/>
    <property type="match status" value="1"/>
</dbReference>
<evidence type="ECO:0000256" key="2">
    <source>
        <dbReference type="SAM" id="MobiDB-lite"/>
    </source>
</evidence>
<sequence length="510" mass="59486">MAKKRLSMRKIREVLRLNHSGLSIRAIARACSIGRETVREYLCRASEAGISWAHADGLSDEELERQLFPSVIKIYEKRSCPNWALIHQELRRKGVTRHLLWTEYKEETPGHYRYSQFCELYRQWTKNLIPSMRMAHKAGEKLFVDYAGLTMVYTDPSSGEEKKAYIFVATWGASNYTYAEAHPSQALTSWIGGHIRAFEYFGGVPELLVPDNTKTGVTSACYYEPDLNPTYQEFARHYGTAVLPTRVNRPKDKAKVEKGVQVVEYWLIAPLRKRQFFSIEEINVALWERLEDLNTRPMQHLKRSRKEMFEELDKPVLRPLPERAFEVAEWKRAKVNIDYHVEFKKHYYSVPYTLIKKHVDIRATDQVVEVFYNTRRVSSHERDDTPGRHSTHPEHMPESHRHYAEYNPERFISWAKKIGGLTEQLVNGIFSRRPHPEHGYRSCLGLMRLETRYGKERLEAASKRALFFDLYSYKGVKNILEAGLDKVSLEESAGVESKVHGNIRGTDYYS</sequence>
<dbReference type="PROSITE" id="PS50532">
    <property type="entry name" value="HTH_IS408"/>
    <property type="match status" value="1"/>
</dbReference>
<dbReference type="SUPFAM" id="SSF53098">
    <property type="entry name" value="Ribonuclease H-like"/>
    <property type="match status" value="1"/>
</dbReference>
<accession>A0A0S7XII3</accession>
<feature type="domain" description="Integrase catalytic" evidence="4">
    <location>
        <begin position="126"/>
        <end position="313"/>
    </location>
</feature>
<dbReference type="InterPro" id="IPR012337">
    <property type="entry name" value="RNaseH-like_sf"/>
</dbReference>
<dbReference type="Pfam" id="PF22483">
    <property type="entry name" value="Mu-transpos_C_2"/>
    <property type="match status" value="1"/>
</dbReference>
<gene>
    <name evidence="5" type="ORF">AMJ44_15855</name>
</gene>
<dbReference type="InterPro" id="IPR017895">
    <property type="entry name" value="HTH_IS408/IS1162_type"/>
</dbReference>
<comment type="caution">
    <text evidence="5">The sequence shown here is derived from an EMBL/GenBank/DDBJ whole genome shotgun (WGS) entry which is preliminary data.</text>
</comment>
<dbReference type="Pfam" id="PF00665">
    <property type="entry name" value="rve"/>
    <property type="match status" value="1"/>
</dbReference>
<feature type="region of interest" description="Disordered" evidence="2">
    <location>
        <begin position="378"/>
        <end position="398"/>
    </location>
</feature>
<comment type="similarity">
    <text evidence="1">Belongs to the transposase IS21/IS408/IS1162 family.</text>
</comment>
<proteinExistence type="inferred from homology"/>
<name>A0A0S7XII3_UNCSA</name>
<protein>
    <submittedName>
        <fullName evidence="5">Integrase</fullName>
    </submittedName>
</protein>
<dbReference type="PANTHER" id="PTHR35004:SF8">
    <property type="entry name" value="TRANSPOSASE RV3428C-RELATED"/>
    <property type="match status" value="1"/>
</dbReference>
<dbReference type="PATRIC" id="fig|1703775.3.peg.941"/>
<evidence type="ECO:0000256" key="1">
    <source>
        <dbReference type="ARBA" id="ARBA00009277"/>
    </source>
</evidence>